<dbReference type="EMBL" id="BSUL01000001">
    <property type="protein sequence ID" value="GMA28425.1"/>
    <property type="molecule type" value="Genomic_DNA"/>
</dbReference>
<dbReference type="AlphaFoldDB" id="A0AA37XBJ9"/>
<dbReference type="RefSeq" id="WP_284231766.1">
    <property type="nucleotide sequence ID" value="NZ_BSUL01000001.1"/>
</dbReference>
<accession>A0AA37XBJ9</accession>
<feature type="transmembrane region" description="Helical" evidence="2">
    <location>
        <begin position="223"/>
        <end position="245"/>
    </location>
</feature>
<reference evidence="3 4" key="1">
    <citation type="journal article" date="2014" name="Int. J. Syst. Evol. Microbiol.">
        <title>Complete genome sequence of Corynebacterium casei LMG S-19264T (=DSM 44701T), isolated from a smear-ripened cheese.</title>
        <authorList>
            <consortium name="US DOE Joint Genome Institute (JGI-PGF)"/>
            <person name="Walter F."/>
            <person name="Albersmeier A."/>
            <person name="Kalinowski J."/>
            <person name="Ruckert C."/>
        </authorList>
    </citation>
    <scope>NUCLEOTIDE SEQUENCE [LARGE SCALE GENOMIC DNA]</scope>
    <source>
        <strain evidence="3 4">NBRC 112289</strain>
    </source>
</reference>
<keyword evidence="2" id="KW-0812">Transmembrane</keyword>
<evidence type="ECO:0000256" key="1">
    <source>
        <dbReference type="SAM" id="MobiDB-lite"/>
    </source>
</evidence>
<evidence type="ECO:0000256" key="2">
    <source>
        <dbReference type="SAM" id="Phobius"/>
    </source>
</evidence>
<keyword evidence="2" id="KW-1133">Transmembrane helix</keyword>
<dbReference type="Proteomes" id="UP001157160">
    <property type="component" value="Unassembled WGS sequence"/>
</dbReference>
<feature type="region of interest" description="Disordered" evidence="1">
    <location>
        <begin position="42"/>
        <end position="64"/>
    </location>
</feature>
<evidence type="ECO:0000313" key="3">
    <source>
        <dbReference type="EMBL" id="GMA28425.1"/>
    </source>
</evidence>
<evidence type="ECO:0000313" key="4">
    <source>
        <dbReference type="Proteomes" id="UP001157160"/>
    </source>
</evidence>
<organism evidence="3 4">
    <name type="scientific">Arenivirga flava</name>
    <dbReference type="NCBI Taxonomy" id="1930060"/>
    <lineage>
        <taxon>Bacteria</taxon>
        <taxon>Bacillati</taxon>
        <taxon>Actinomycetota</taxon>
        <taxon>Actinomycetes</taxon>
        <taxon>Micrococcales</taxon>
        <taxon>Microbacteriaceae</taxon>
        <taxon>Arenivirga</taxon>
    </lineage>
</organism>
<proteinExistence type="predicted"/>
<name>A0AA37XBJ9_9MICO</name>
<comment type="caution">
    <text evidence="3">The sequence shown here is derived from an EMBL/GenBank/DDBJ whole genome shotgun (WGS) entry which is preliminary data.</text>
</comment>
<feature type="transmembrane region" description="Helical" evidence="2">
    <location>
        <begin position="187"/>
        <end position="211"/>
    </location>
</feature>
<protein>
    <submittedName>
        <fullName evidence="3">Uncharacterized protein</fullName>
    </submittedName>
</protein>
<keyword evidence="2" id="KW-0472">Membrane</keyword>
<keyword evidence="4" id="KW-1185">Reference proteome</keyword>
<feature type="transmembrane region" description="Helical" evidence="2">
    <location>
        <begin position="150"/>
        <end position="175"/>
    </location>
</feature>
<sequence>MSDDAAAAQPIWDDAWDAWVVRDPEKPDAWLIWSEALSSWQPLPVGQGAVPPEPPIEDQPEPLPAPVAARFHANGPLRADGPSGDLAGPAVAPGPRRATYEAPIAAAQAQMGTAAHPAPVAPNSWPFVDPSTAQLIAVPAPRSAGGGTAVLALGIAAIGVGALVMLVGLASSSLLALGVGDPGAVRVVVNLLAVLTFPIAVLGVVLGALQLRGGTARHRDRALIGFGVCATVTLMLVARAVVAMANTVLHGYPLL</sequence>
<gene>
    <name evidence="3" type="ORF">GCM10025874_16780</name>
</gene>